<accession>A0A1H7UEJ0</accession>
<dbReference type="Pfam" id="PF13508">
    <property type="entry name" value="Acetyltransf_7"/>
    <property type="match status" value="1"/>
</dbReference>
<dbReference type="RefSeq" id="WP_074595336.1">
    <property type="nucleotide sequence ID" value="NZ_FNUH01000002.1"/>
</dbReference>
<dbReference type="PROSITE" id="PS51186">
    <property type="entry name" value="GNAT"/>
    <property type="match status" value="1"/>
</dbReference>
<evidence type="ECO:0000259" key="2">
    <source>
        <dbReference type="PROSITE" id="PS51186"/>
    </source>
</evidence>
<protein>
    <submittedName>
        <fullName evidence="3">Acetyltransferase (GNAT) family protein</fullName>
    </submittedName>
</protein>
<evidence type="ECO:0000313" key="4">
    <source>
        <dbReference type="Proteomes" id="UP000182764"/>
    </source>
</evidence>
<feature type="domain" description="N-acetyltransferase" evidence="2">
    <location>
        <begin position="1"/>
        <end position="153"/>
    </location>
</feature>
<dbReference type="SUPFAM" id="SSF55729">
    <property type="entry name" value="Acyl-CoA N-acyltransferases (Nat)"/>
    <property type="match status" value="1"/>
</dbReference>
<keyword evidence="1 3" id="KW-0808">Transferase</keyword>
<gene>
    <name evidence="3" type="ORF">SAMN04487839_101403</name>
</gene>
<dbReference type="Gene3D" id="3.40.630.30">
    <property type="match status" value="1"/>
</dbReference>
<dbReference type="Proteomes" id="UP000182764">
    <property type="component" value="Unassembled WGS sequence"/>
</dbReference>
<name>A0A1H7UEJ0_9STRE</name>
<dbReference type="InterPro" id="IPR000182">
    <property type="entry name" value="GNAT_dom"/>
</dbReference>
<sequence>MKILPYIDKYQNQVIALILYIQNYDTKVDLSLADQPDLLSIPEYYNATGGNFWVAVSDDDDDVIGTIGLSVKENYGILKKFFVHEAFRGQGISTALYKELLNQCYKNELDGIILDTPSKSHRAHCFYEKKGFKKIKKSELPIDYHYVDRQSIIYQLKF</sequence>
<dbReference type="GO" id="GO:0008080">
    <property type="term" value="F:N-acetyltransferase activity"/>
    <property type="evidence" value="ECO:0007669"/>
    <property type="project" value="InterPro"/>
</dbReference>
<organism evidence="3 4">
    <name type="scientific">Streptococcus gallolyticus</name>
    <dbReference type="NCBI Taxonomy" id="315405"/>
    <lineage>
        <taxon>Bacteria</taxon>
        <taxon>Bacillati</taxon>
        <taxon>Bacillota</taxon>
        <taxon>Bacilli</taxon>
        <taxon>Lactobacillales</taxon>
        <taxon>Streptococcaceae</taxon>
        <taxon>Streptococcus</taxon>
    </lineage>
</organism>
<dbReference type="PANTHER" id="PTHR13947">
    <property type="entry name" value="GNAT FAMILY N-ACETYLTRANSFERASE"/>
    <property type="match status" value="1"/>
</dbReference>
<proteinExistence type="predicted"/>
<dbReference type="PANTHER" id="PTHR13947:SF37">
    <property type="entry name" value="LD18367P"/>
    <property type="match status" value="1"/>
</dbReference>
<reference evidence="3 4" key="1">
    <citation type="submission" date="2016-10" db="EMBL/GenBank/DDBJ databases">
        <authorList>
            <person name="de Groot N.N."/>
        </authorList>
    </citation>
    <scope>NUCLEOTIDE SEQUENCE [LARGE SCALE GENOMIC DNA]</scope>
    <source>
        <strain evidence="3 4">VTM1R29</strain>
    </source>
</reference>
<dbReference type="AlphaFoldDB" id="A0A1H7UEJ0"/>
<dbReference type="CDD" id="cd04301">
    <property type="entry name" value="NAT_SF"/>
    <property type="match status" value="1"/>
</dbReference>
<dbReference type="InterPro" id="IPR016181">
    <property type="entry name" value="Acyl_CoA_acyltransferase"/>
</dbReference>
<evidence type="ECO:0000313" key="3">
    <source>
        <dbReference type="EMBL" id="SEL95206.1"/>
    </source>
</evidence>
<dbReference type="EMBL" id="FOBM01000001">
    <property type="protein sequence ID" value="SEL95206.1"/>
    <property type="molecule type" value="Genomic_DNA"/>
</dbReference>
<evidence type="ECO:0000256" key="1">
    <source>
        <dbReference type="ARBA" id="ARBA00022679"/>
    </source>
</evidence>
<dbReference type="InterPro" id="IPR050769">
    <property type="entry name" value="NAT_camello-type"/>
</dbReference>